<dbReference type="EMBL" id="UINC01094574">
    <property type="protein sequence ID" value="SVC49928.1"/>
    <property type="molecule type" value="Genomic_DNA"/>
</dbReference>
<dbReference type="AlphaFoldDB" id="A0A382MN81"/>
<feature type="non-terminal residue" evidence="1">
    <location>
        <position position="1"/>
    </location>
</feature>
<gene>
    <name evidence="1" type="ORF">METZ01_LOCUS302782</name>
</gene>
<organism evidence="1">
    <name type="scientific">marine metagenome</name>
    <dbReference type="NCBI Taxonomy" id="408172"/>
    <lineage>
        <taxon>unclassified sequences</taxon>
        <taxon>metagenomes</taxon>
        <taxon>ecological metagenomes</taxon>
    </lineage>
</organism>
<sequence length="148" mass="16247">TFEETDLNDPIAHCDLIDAAHSYARAAQAADEAVEAARNSTTALVNSDIEAIEAFNVEWEAKMTHNRGPRNEAGFTAEVKSRTKGDLDAFNKATETASLRYQQYRAISLRAELNAEQATHAVDAAQARLVETARRLATREATREIITA</sequence>
<name>A0A382MN81_9ZZZZ</name>
<accession>A0A382MN81</accession>
<evidence type="ECO:0000313" key="1">
    <source>
        <dbReference type="EMBL" id="SVC49928.1"/>
    </source>
</evidence>
<protein>
    <submittedName>
        <fullName evidence="1">Uncharacterized protein</fullName>
    </submittedName>
</protein>
<proteinExistence type="predicted"/>
<reference evidence="1" key="1">
    <citation type="submission" date="2018-05" db="EMBL/GenBank/DDBJ databases">
        <authorList>
            <person name="Lanie J.A."/>
            <person name="Ng W.-L."/>
            <person name="Kazmierczak K.M."/>
            <person name="Andrzejewski T.M."/>
            <person name="Davidsen T.M."/>
            <person name="Wayne K.J."/>
            <person name="Tettelin H."/>
            <person name="Glass J.I."/>
            <person name="Rusch D."/>
            <person name="Podicherti R."/>
            <person name="Tsui H.-C.T."/>
            <person name="Winkler M.E."/>
        </authorList>
    </citation>
    <scope>NUCLEOTIDE SEQUENCE</scope>
</reference>